<feature type="transmembrane region" description="Helical" evidence="6">
    <location>
        <begin position="307"/>
        <end position="326"/>
    </location>
</feature>
<dbReference type="RefSeq" id="WP_245904727.1">
    <property type="nucleotide sequence ID" value="NZ_QJTE01000002.1"/>
</dbReference>
<keyword evidence="5 6" id="KW-0472">Membrane</keyword>
<proteinExistence type="predicted"/>
<dbReference type="PANTHER" id="PTHR43124">
    <property type="entry name" value="PURINE EFFLUX PUMP PBUE"/>
    <property type="match status" value="1"/>
</dbReference>
<evidence type="ECO:0000256" key="4">
    <source>
        <dbReference type="ARBA" id="ARBA00022989"/>
    </source>
</evidence>
<dbReference type="GO" id="GO:0005886">
    <property type="term" value="C:plasma membrane"/>
    <property type="evidence" value="ECO:0007669"/>
    <property type="project" value="UniProtKB-SubCell"/>
</dbReference>
<dbReference type="AlphaFoldDB" id="A0A318SWE7"/>
<accession>A0A318SWE7</accession>
<feature type="transmembrane region" description="Helical" evidence="6">
    <location>
        <begin position="347"/>
        <end position="366"/>
    </location>
</feature>
<comment type="caution">
    <text evidence="8">The sequence shown here is derived from an EMBL/GenBank/DDBJ whole genome shotgun (WGS) entry which is preliminary data.</text>
</comment>
<dbReference type="SUPFAM" id="SSF103473">
    <property type="entry name" value="MFS general substrate transporter"/>
    <property type="match status" value="1"/>
</dbReference>
<keyword evidence="9" id="KW-1185">Reference proteome</keyword>
<evidence type="ECO:0000256" key="1">
    <source>
        <dbReference type="ARBA" id="ARBA00004651"/>
    </source>
</evidence>
<dbReference type="Proteomes" id="UP000248311">
    <property type="component" value="Unassembled WGS sequence"/>
</dbReference>
<feature type="transmembrane region" description="Helical" evidence="6">
    <location>
        <begin position="372"/>
        <end position="393"/>
    </location>
</feature>
<feature type="transmembrane region" description="Helical" evidence="6">
    <location>
        <begin position="89"/>
        <end position="108"/>
    </location>
</feature>
<name>A0A318SWE7_9RHOB</name>
<dbReference type="InterPro" id="IPR050189">
    <property type="entry name" value="MFS_Efflux_Transporters"/>
</dbReference>
<dbReference type="EMBL" id="QJTE01000002">
    <property type="protein sequence ID" value="PYE84709.1"/>
    <property type="molecule type" value="Genomic_DNA"/>
</dbReference>
<dbReference type="CDD" id="cd17324">
    <property type="entry name" value="MFS_NepI_like"/>
    <property type="match status" value="1"/>
</dbReference>
<feature type="transmembrane region" description="Helical" evidence="6">
    <location>
        <begin position="174"/>
        <end position="197"/>
    </location>
</feature>
<keyword evidence="4 6" id="KW-1133">Transmembrane helix</keyword>
<sequence length="399" mass="40571">MTKTDSPAMPTGRSAAPAGTRIVLFALAMGGFTIGTTEFAAMALVPYFSEGLGITEASAAYVIAAYALGVVIGAPLIAVLAARLPRRRLLAALMLLYGAANLASGLAPNFASLVALRFLGGLPHGAYFGIATLLAAGMMAPGQRGRAISKIMMGLTVATIIGVPGANILGQTIGWRWCFAIAGALALATAAMIYAFAPRGTGTASDPLKELDALKNRQVILTLLFGAIGFGGMFAVYTYLASTLEQVTGVAPGIVPLYFSLFGVGMTLGTFVAGWATDLSLNGSTWGVLGGMTLLLAIYPAVTGSPLGMAVMALLIGGAGCLTIMLQTRLMMVAREAQTLAAALNHAALNVGNALGPWLTSLFLAAGYGLPVAGPVGAVLGVAGLALFALTLWDERRAG</sequence>
<keyword evidence="3 6" id="KW-0812">Transmembrane</keyword>
<dbReference type="PANTHER" id="PTHR43124:SF3">
    <property type="entry name" value="CHLORAMPHENICOL EFFLUX PUMP RV0191"/>
    <property type="match status" value="1"/>
</dbReference>
<evidence type="ECO:0000313" key="8">
    <source>
        <dbReference type="EMBL" id="PYE84709.1"/>
    </source>
</evidence>
<evidence type="ECO:0000313" key="9">
    <source>
        <dbReference type="Proteomes" id="UP000248311"/>
    </source>
</evidence>
<feature type="transmembrane region" description="Helical" evidence="6">
    <location>
        <begin position="147"/>
        <end position="168"/>
    </location>
</feature>
<evidence type="ECO:0000256" key="6">
    <source>
        <dbReference type="SAM" id="Phobius"/>
    </source>
</evidence>
<gene>
    <name evidence="8" type="ORF">DFP88_102512</name>
</gene>
<comment type="subcellular location">
    <subcellularLocation>
        <location evidence="1">Cell membrane</location>
        <topology evidence="1">Multi-pass membrane protein</topology>
    </subcellularLocation>
</comment>
<dbReference type="Gene3D" id="1.20.1250.20">
    <property type="entry name" value="MFS general substrate transporter like domains"/>
    <property type="match status" value="2"/>
</dbReference>
<dbReference type="Pfam" id="PF07690">
    <property type="entry name" value="MFS_1"/>
    <property type="match status" value="1"/>
</dbReference>
<feature type="domain" description="Major facilitator superfamily (MFS) profile" evidence="7">
    <location>
        <begin position="23"/>
        <end position="396"/>
    </location>
</feature>
<evidence type="ECO:0000256" key="3">
    <source>
        <dbReference type="ARBA" id="ARBA00022692"/>
    </source>
</evidence>
<dbReference type="InterPro" id="IPR036259">
    <property type="entry name" value="MFS_trans_sf"/>
</dbReference>
<feature type="transmembrane region" description="Helical" evidence="6">
    <location>
        <begin position="218"/>
        <end position="237"/>
    </location>
</feature>
<feature type="transmembrane region" description="Helical" evidence="6">
    <location>
        <begin position="257"/>
        <end position="276"/>
    </location>
</feature>
<keyword evidence="2" id="KW-1003">Cell membrane</keyword>
<reference evidence="8 9" key="1">
    <citation type="submission" date="2018-06" db="EMBL/GenBank/DDBJ databases">
        <title>Genomic Encyclopedia of Type Strains, Phase III (KMG-III): the genomes of soil and plant-associated and newly described type strains.</title>
        <authorList>
            <person name="Whitman W."/>
        </authorList>
    </citation>
    <scope>NUCLEOTIDE SEQUENCE [LARGE SCALE GENOMIC DNA]</scope>
    <source>
        <strain evidence="8 9">CECT 9025</strain>
    </source>
</reference>
<evidence type="ECO:0000256" key="2">
    <source>
        <dbReference type="ARBA" id="ARBA00022475"/>
    </source>
</evidence>
<dbReference type="InterPro" id="IPR011701">
    <property type="entry name" value="MFS"/>
</dbReference>
<dbReference type="GO" id="GO:0022857">
    <property type="term" value="F:transmembrane transporter activity"/>
    <property type="evidence" value="ECO:0007669"/>
    <property type="project" value="InterPro"/>
</dbReference>
<feature type="transmembrane region" description="Helical" evidence="6">
    <location>
        <begin position="22"/>
        <end position="48"/>
    </location>
</feature>
<protein>
    <submittedName>
        <fullName evidence="8">DHA1 family inner membrane transport protein</fullName>
    </submittedName>
</protein>
<organism evidence="8 9">
    <name type="scientific">Pseudoroseicyclus aestuarii</name>
    <dbReference type="NCBI Taxonomy" id="1795041"/>
    <lineage>
        <taxon>Bacteria</taxon>
        <taxon>Pseudomonadati</taxon>
        <taxon>Pseudomonadota</taxon>
        <taxon>Alphaproteobacteria</taxon>
        <taxon>Rhodobacterales</taxon>
        <taxon>Paracoccaceae</taxon>
        <taxon>Pseudoroseicyclus</taxon>
    </lineage>
</organism>
<feature type="transmembrane region" description="Helical" evidence="6">
    <location>
        <begin position="283"/>
        <end position="301"/>
    </location>
</feature>
<evidence type="ECO:0000256" key="5">
    <source>
        <dbReference type="ARBA" id="ARBA00023136"/>
    </source>
</evidence>
<feature type="transmembrane region" description="Helical" evidence="6">
    <location>
        <begin position="114"/>
        <end position="135"/>
    </location>
</feature>
<dbReference type="PROSITE" id="PS50850">
    <property type="entry name" value="MFS"/>
    <property type="match status" value="1"/>
</dbReference>
<evidence type="ECO:0000259" key="7">
    <source>
        <dbReference type="PROSITE" id="PS50850"/>
    </source>
</evidence>
<dbReference type="InterPro" id="IPR020846">
    <property type="entry name" value="MFS_dom"/>
</dbReference>
<feature type="transmembrane region" description="Helical" evidence="6">
    <location>
        <begin position="60"/>
        <end position="82"/>
    </location>
</feature>